<feature type="non-terminal residue" evidence="1">
    <location>
        <position position="1"/>
    </location>
</feature>
<keyword evidence="2" id="KW-1185">Reference proteome</keyword>
<proteinExistence type="predicted"/>
<feature type="non-terminal residue" evidence="1">
    <location>
        <position position="276"/>
    </location>
</feature>
<dbReference type="EMBL" id="BSDZ01000101">
    <property type="protein sequence ID" value="GLI70847.1"/>
    <property type="molecule type" value="Genomic_DNA"/>
</dbReference>
<dbReference type="Gene3D" id="3.40.50.300">
    <property type="entry name" value="P-loop containing nucleotide triphosphate hydrolases"/>
    <property type="match status" value="1"/>
</dbReference>
<comment type="caution">
    <text evidence="1">The sequence shown here is derived from an EMBL/GenBank/DDBJ whole genome shotgun (WGS) entry which is preliminary data.</text>
</comment>
<dbReference type="Proteomes" id="UP001165090">
    <property type="component" value="Unassembled WGS sequence"/>
</dbReference>
<reference evidence="1 2" key="1">
    <citation type="journal article" date="2023" name="IScience">
        <title>Expanded male sex-determining region conserved during the evolution of homothallism in the green alga Volvox.</title>
        <authorList>
            <person name="Yamamoto K."/>
            <person name="Matsuzaki R."/>
            <person name="Mahakham W."/>
            <person name="Heman W."/>
            <person name="Sekimoto H."/>
            <person name="Kawachi M."/>
            <person name="Minakuchi Y."/>
            <person name="Toyoda A."/>
            <person name="Nozaki H."/>
        </authorList>
    </citation>
    <scope>NUCLEOTIDE SEQUENCE [LARGE SCALE GENOMIC DNA]</scope>
    <source>
        <strain evidence="1 2">NIES-4468</strain>
    </source>
</reference>
<protein>
    <recommendedName>
        <fullName evidence="3">Sulfotransferase</fullName>
    </recommendedName>
</protein>
<organism evidence="1 2">
    <name type="scientific">Volvox africanus</name>
    <dbReference type="NCBI Taxonomy" id="51714"/>
    <lineage>
        <taxon>Eukaryota</taxon>
        <taxon>Viridiplantae</taxon>
        <taxon>Chlorophyta</taxon>
        <taxon>core chlorophytes</taxon>
        <taxon>Chlorophyceae</taxon>
        <taxon>CS clade</taxon>
        <taxon>Chlamydomonadales</taxon>
        <taxon>Volvocaceae</taxon>
        <taxon>Volvox</taxon>
    </lineage>
</organism>
<evidence type="ECO:0000313" key="2">
    <source>
        <dbReference type="Proteomes" id="UP001165090"/>
    </source>
</evidence>
<evidence type="ECO:0000313" key="1">
    <source>
        <dbReference type="EMBL" id="GLI70847.1"/>
    </source>
</evidence>
<dbReference type="InterPro" id="IPR027417">
    <property type="entry name" value="P-loop_NTPase"/>
</dbReference>
<evidence type="ECO:0008006" key="3">
    <source>
        <dbReference type="Google" id="ProtNLM"/>
    </source>
</evidence>
<accession>A0ABQ5SLH4</accession>
<gene>
    <name evidence="1" type="ORF">VaNZ11_015859</name>
</gene>
<name>A0ABQ5SLH4_9CHLO</name>
<sequence>LIRRLLVAALALHHQKHGALNLEAHEGAVHTILMNLFIQHKQSAQWKGAIEFMHVSKSGGSSFCRLAKDNGCRSQNFYRKNCLITDFNDEPRYFDAKVHKQLAGGAKTRCSKGLKTITYRSKELICHDRRIRLQKKGFTMYANEYTALGGRMDPALAHACPNMLTVLEIRHPYSRTLSHIKHAWEWYRIYCGPDRENVYFAKSGHNTTRWWTALMPAPTNNYLVRSLLGEKVFRLPQGGITRDHLALAMNFLAEQYDVVLVLEDQLQFKEGMRYGL</sequence>